<dbReference type="PANTHER" id="PTHR11236">
    <property type="entry name" value="AMINOBENZOATE/ANTHRANILATE SYNTHASE"/>
    <property type="match status" value="1"/>
</dbReference>
<dbReference type="PRINTS" id="PR00096">
    <property type="entry name" value="GATASE"/>
</dbReference>
<evidence type="ECO:0000259" key="5">
    <source>
        <dbReference type="Pfam" id="PF00117"/>
    </source>
</evidence>
<keyword evidence="3" id="KW-0456">Lyase</keyword>
<dbReference type="CDD" id="cd01743">
    <property type="entry name" value="GATase1_Anthranilate_Synthase"/>
    <property type="match status" value="1"/>
</dbReference>
<dbReference type="Gene3D" id="3.40.50.880">
    <property type="match status" value="1"/>
</dbReference>
<protein>
    <recommendedName>
        <fullName evidence="1">anthranilate synthase</fullName>
        <ecNumber evidence="1">4.1.3.27</ecNumber>
    </recommendedName>
</protein>
<dbReference type="InterPro" id="IPR006221">
    <property type="entry name" value="TrpG/PapA_dom"/>
</dbReference>
<feature type="domain" description="Chorismate-utilising enzyme C-terminal" evidence="6">
    <location>
        <begin position="113"/>
        <end position="370"/>
    </location>
</feature>
<evidence type="ECO:0000313" key="7">
    <source>
        <dbReference type="EMBL" id="MFC3965336.1"/>
    </source>
</evidence>
<accession>A0ABV8DZC2</accession>
<dbReference type="InterPro" id="IPR017926">
    <property type="entry name" value="GATASE"/>
</dbReference>
<reference evidence="8" key="1">
    <citation type="journal article" date="2019" name="Int. J. Syst. Evol. Microbiol.">
        <title>The Global Catalogue of Microorganisms (GCM) 10K type strain sequencing project: providing services to taxonomists for standard genome sequencing and annotation.</title>
        <authorList>
            <consortium name="The Broad Institute Genomics Platform"/>
            <consortium name="The Broad Institute Genome Sequencing Center for Infectious Disease"/>
            <person name="Wu L."/>
            <person name="Ma J."/>
        </authorList>
    </citation>
    <scope>NUCLEOTIDE SEQUENCE [LARGE SCALE GENOMIC DNA]</scope>
    <source>
        <strain evidence="8">CGMCC 4.7330</strain>
    </source>
</reference>
<dbReference type="RefSeq" id="WP_378615082.1">
    <property type="nucleotide sequence ID" value="NZ_JBHSAX010000019.1"/>
</dbReference>
<dbReference type="EC" id="4.1.3.27" evidence="1"/>
<dbReference type="PRINTS" id="PR00097">
    <property type="entry name" value="ANTSNTHASEII"/>
</dbReference>
<feature type="domain" description="Glutamine amidotransferase" evidence="5">
    <location>
        <begin position="434"/>
        <end position="604"/>
    </location>
</feature>
<evidence type="ECO:0000256" key="2">
    <source>
        <dbReference type="ARBA" id="ARBA00022962"/>
    </source>
</evidence>
<dbReference type="PRINTS" id="PR00099">
    <property type="entry name" value="CPSGATASE"/>
</dbReference>
<organism evidence="7 8">
    <name type="scientific">Nocardia jiangsuensis</name>
    <dbReference type="NCBI Taxonomy" id="1691563"/>
    <lineage>
        <taxon>Bacteria</taxon>
        <taxon>Bacillati</taxon>
        <taxon>Actinomycetota</taxon>
        <taxon>Actinomycetes</taxon>
        <taxon>Mycobacteriales</taxon>
        <taxon>Nocardiaceae</taxon>
        <taxon>Nocardia</taxon>
    </lineage>
</organism>
<evidence type="ECO:0000256" key="3">
    <source>
        <dbReference type="ARBA" id="ARBA00023239"/>
    </source>
</evidence>
<gene>
    <name evidence="7" type="ORF">ACFO0B_25385</name>
</gene>
<dbReference type="InterPro" id="IPR029062">
    <property type="entry name" value="Class_I_gatase-like"/>
</dbReference>
<dbReference type="SUPFAM" id="SSF52317">
    <property type="entry name" value="Class I glutamine amidotransferase-like"/>
    <property type="match status" value="1"/>
</dbReference>
<dbReference type="InterPro" id="IPR005801">
    <property type="entry name" value="ADC_synthase"/>
</dbReference>
<sequence length="613" mass="65893">MSELLIEVLEGQHDCFALLCRDGSTLDVLTGRAQQVSTIADIPLPDDADGPAVLAAIPYRQITERGFTCHDDAAALTCLLIEQRGTAAVTAAVHLLPAGSPGLRGGEFTSSDSDYAQIVKQIVTDEIAHGAGANFVIRRDFRGRIGGDHVRSALVLLRRLLRHEVGAYWTFAFVTPEFALVGATPERHVSAAAGTVLMNPISGTFRHPGTAPDPAAILDFLGDRKETDELFMVVDEELKMMAAICDRGGQVIGPSLKQMGNLTHTEYLLRGESTRDVRDILRATMFAPTVTGSPIENAARVIHRYEDSGRGYYSGVLALLGRDDHGQTLDAPILIRSCELHADGTVKASVGATLVRASDPVTEVAETHAKLAGVLQALGALPGHRPAIGRTSLLEHPEIRRALTARNESLAQFWLDRQPAVAPQAGVEAVTATIVDCEDEWSAMLGHQLRHLGLTVRVRRWSEQPDSDPADLLVMGPGPGDPTETTEPRIARIDALVRHRLRESRPLLAICLSHQLLAARLGLRLIRLTVPNQGSQHAIDLFGRRTTAGFYNSFTAVATTPPPWVECSAAASGAVHALRGPGFASVQFHPESVLTTDGIEILGELVTHALAGR</sequence>
<dbReference type="EMBL" id="JBHSAX010000019">
    <property type="protein sequence ID" value="MFC3965336.1"/>
    <property type="molecule type" value="Genomic_DNA"/>
</dbReference>
<keyword evidence="2" id="KW-0315">Glutamine amidotransferase</keyword>
<dbReference type="SUPFAM" id="SSF56322">
    <property type="entry name" value="ADC synthase"/>
    <property type="match status" value="1"/>
</dbReference>
<dbReference type="Pfam" id="PF00117">
    <property type="entry name" value="GATase"/>
    <property type="match status" value="1"/>
</dbReference>
<dbReference type="Gene3D" id="3.60.120.10">
    <property type="entry name" value="Anthranilate synthase"/>
    <property type="match status" value="1"/>
</dbReference>
<dbReference type="Pfam" id="PF00425">
    <property type="entry name" value="Chorismate_bind"/>
    <property type="match status" value="1"/>
</dbReference>
<dbReference type="PROSITE" id="PS51273">
    <property type="entry name" value="GATASE_TYPE_1"/>
    <property type="match status" value="1"/>
</dbReference>
<dbReference type="Proteomes" id="UP001595696">
    <property type="component" value="Unassembled WGS sequence"/>
</dbReference>
<name>A0ABV8DZC2_9NOCA</name>
<keyword evidence="8" id="KW-1185">Reference proteome</keyword>
<dbReference type="PANTHER" id="PTHR11236:SF49">
    <property type="entry name" value="ANTHRANILATE SYNTHASE COMPONENT 1"/>
    <property type="match status" value="1"/>
</dbReference>
<dbReference type="InterPro" id="IPR019999">
    <property type="entry name" value="Anth_synth_I-like"/>
</dbReference>
<evidence type="ECO:0000256" key="1">
    <source>
        <dbReference type="ARBA" id="ARBA00012266"/>
    </source>
</evidence>
<comment type="caution">
    <text evidence="7">The sequence shown here is derived from an EMBL/GenBank/DDBJ whole genome shotgun (WGS) entry which is preliminary data.</text>
</comment>
<proteinExistence type="predicted"/>
<evidence type="ECO:0000313" key="8">
    <source>
        <dbReference type="Proteomes" id="UP001595696"/>
    </source>
</evidence>
<evidence type="ECO:0000256" key="4">
    <source>
        <dbReference type="ARBA" id="ARBA00047683"/>
    </source>
</evidence>
<comment type="catalytic activity">
    <reaction evidence="4">
        <text>chorismate + L-glutamine = anthranilate + pyruvate + L-glutamate + H(+)</text>
        <dbReference type="Rhea" id="RHEA:21732"/>
        <dbReference type="ChEBI" id="CHEBI:15361"/>
        <dbReference type="ChEBI" id="CHEBI:15378"/>
        <dbReference type="ChEBI" id="CHEBI:16567"/>
        <dbReference type="ChEBI" id="CHEBI:29748"/>
        <dbReference type="ChEBI" id="CHEBI:29985"/>
        <dbReference type="ChEBI" id="CHEBI:58359"/>
        <dbReference type="EC" id="4.1.3.27"/>
    </reaction>
</comment>
<dbReference type="InterPro" id="IPR015890">
    <property type="entry name" value="Chorismate_C"/>
</dbReference>
<evidence type="ECO:0000259" key="6">
    <source>
        <dbReference type="Pfam" id="PF00425"/>
    </source>
</evidence>